<dbReference type="PANTHER" id="PTHR10242">
    <property type="entry name" value="8-OXOGUANINE DNA GLYCOSYLASE"/>
    <property type="match status" value="1"/>
</dbReference>
<keyword evidence="7" id="KW-0511">Multifunctional enzyme</keyword>
<dbReference type="GO" id="GO:0034039">
    <property type="term" value="F:8-oxo-7,8-dihydroguanine DNA N-glycosylase activity"/>
    <property type="evidence" value="ECO:0007669"/>
    <property type="project" value="TreeGrafter"/>
</dbReference>
<evidence type="ECO:0000256" key="6">
    <source>
        <dbReference type="ARBA" id="ARBA00023239"/>
    </source>
</evidence>
<dbReference type="Gene3D" id="1.10.340.30">
    <property type="entry name" value="Hypothetical protein, domain 2"/>
    <property type="match status" value="1"/>
</dbReference>
<dbReference type="InterPro" id="IPR012904">
    <property type="entry name" value="OGG_N"/>
</dbReference>
<dbReference type="EMBL" id="CAJOAX010000219">
    <property type="protein sequence ID" value="CAF3541933.1"/>
    <property type="molecule type" value="Genomic_DNA"/>
</dbReference>
<evidence type="ECO:0000256" key="7">
    <source>
        <dbReference type="ARBA" id="ARBA00023268"/>
    </source>
</evidence>
<keyword evidence="5" id="KW-0234">DNA repair</keyword>
<dbReference type="Pfam" id="PF00730">
    <property type="entry name" value="HhH-GPD"/>
    <property type="match status" value="1"/>
</dbReference>
<evidence type="ECO:0000259" key="10">
    <source>
        <dbReference type="SMART" id="SM00478"/>
    </source>
</evidence>
<comment type="catalytic activity">
    <reaction evidence="9">
        <text>2'-deoxyribonucleotide-(2'-deoxyribose 5'-phosphate)-2'-deoxyribonucleotide-DNA = a 3'-end 2'-deoxyribonucleotide-(2,3-dehydro-2,3-deoxyribose 5'-phosphate)-DNA + a 5'-end 5'-phospho-2'-deoxyribonucleoside-DNA + H(+)</text>
        <dbReference type="Rhea" id="RHEA:66592"/>
        <dbReference type="Rhea" id="RHEA-COMP:13180"/>
        <dbReference type="Rhea" id="RHEA-COMP:16897"/>
        <dbReference type="Rhea" id="RHEA-COMP:17067"/>
        <dbReference type="ChEBI" id="CHEBI:15378"/>
        <dbReference type="ChEBI" id="CHEBI:136412"/>
        <dbReference type="ChEBI" id="CHEBI:157695"/>
        <dbReference type="ChEBI" id="CHEBI:167181"/>
        <dbReference type="EC" id="4.2.99.18"/>
    </reaction>
</comment>
<evidence type="ECO:0000256" key="4">
    <source>
        <dbReference type="ARBA" id="ARBA00022801"/>
    </source>
</evidence>
<dbReference type="CDD" id="cd00056">
    <property type="entry name" value="ENDO3c"/>
    <property type="match status" value="1"/>
</dbReference>
<dbReference type="Gene3D" id="3.30.310.40">
    <property type="match status" value="1"/>
</dbReference>
<proteinExistence type="inferred from homology"/>
<keyword evidence="3" id="KW-0227">DNA damage</keyword>
<dbReference type="GO" id="GO:0006285">
    <property type="term" value="P:base-excision repair, AP site formation"/>
    <property type="evidence" value="ECO:0007669"/>
    <property type="project" value="TreeGrafter"/>
</dbReference>
<evidence type="ECO:0000313" key="12">
    <source>
        <dbReference type="EMBL" id="CAF3686989.1"/>
    </source>
</evidence>
<evidence type="ECO:0000256" key="5">
    <source>
        <dbReference type="ARBA" id="ARBA00023204"/>
    </source>
</evidence>
<comment type="caution">
    <text evidence="11">The sequence shown here is derived from an EMBL/GenBank/DDBJ whole genome shotgun (WGS) entry which is preliminary data.</text>
</comment>
<dbReference type="SUPFAM" id="SSF55945">
    <property type="entry name" value="TATA-box binding protein-like"/>
    <property type="match status" value="1"/>
</dbReference>
<dbReference type="GO" id="GO:0005634">
    <property type="term" value="C:nucleus"/>
    <property type="evidence" value="ECO:0007669"/>
    <property type="project" value="TreeGrafter"/>
</dbReference>
<keyword evidence="6" id="KW-0456">Lyase</keyword>
<dbReference type="GO" id="GO:0003684">
    <property type="term" value="F:damaged DNA binding"/>
    <property type="evidence" value="ECO:0007669"/>
    <property type="project" value="InterPro"/>
</dbReference>
<dbReference type="EC" id="4.2.99.18" evidence="2"/>
<evidence type="ECO:0000256" key="3">
    <source>
        <dbReference type="ARBA" id="ARBA00022763"/>
    </source>
</evidence>
<evidence type="ECO:0000256" key="2">
    <source>
        <dbReference type="ARBA" id="ARBA00012720"/>
    </source>
</evidence>
<sequence>MDKKFDGLIDNAIEKFTMIGGEIQGILVCDKNGLPLANKDVSISPGPIALLAQFAESLSGRRTTICLEHNEASHIYPMSSLTLSSSLTSIVSDNLIHYCSGSIPISFTELNLKQTLLGGQSFRWIEQISNEFIGVLGSYIICLQHINENLHYTFYTNISNKNLLNLSNENNRQNETSLILHNYFQLSIKLHDLFQIWCKSDERFQNHLIPIGIRVLAQDPLENLISFICSSNNNVQRITKMIKLLCIEYGKEIGTLNGITYHEFPTIDELDKPNLEKHLRELNFGYRARYIQETIKYLKYTINDLSFFDRLKSLSIKEARIELLKIMGVGRKVADCVLLMSLGKQDVVPVDTHIHSIAVTYYGRRKNLQLTTSNYDEISSFFEQLWKPFAGWAQAAAFSNELRSTSNNKINIKSRSLKRSISSYETNNQHQLVKCRKKSLSIQQEIKES</sequence>
<evidence type="ECO:0000256" key="1">
    <source>
        <dbReference type="ARBA" id="ARBA00010679"/>
    </source>
</evidence>
<gene>
    <name evidence="12" type="ORF">FNK824_LOCUS8242</name>
    <name evidence="11" type="ORF">OTI717_LOCUS3848</name>
</gene>
<feature type="domain" description="HhH-GPD" evidence="10">
    <location>
        <begin position="229"/>
        <end position="405"/>
    </location>
</feature>
<dbReference type="InterPro" id="IPR023170">
    <property type="entry name" value="HhH_base_excis_C"/>
</dbReference>
<evidence type="ECO:0000313" key="13">
    <source>
        <dbReference type="Proteomes" id="UP000663823"/>
    </source>
</evidence>
<dbReference type="PANTHER" id="PTHR10242:SF2">
    <property type="entry name" value="N-GLYCOSYLASE_DNA LYASE"/>
    <property type="match status" value="1"/>
</dbReference>
<dbReference type="InterPro" id="IPR011257">
    <property type="entry name" value="DNA_glycosylase"/>
</dbReference>
<dbReference type="Proteomes" id="UP000663823">
    <property type="component" value="Unassembled WGS sequence"/>
</dbReference>
<comment type="similarity">
    <text evidence="1">Belongs to the type-1 OGG1 family.</text>
</comment>
<dbReference type="SMART" id="SM00478">
    <property type="entry name" value="ENDO3c"/>
    <property type="match status" value="1"/>
</dbReference>
<organism evidence="11 13">
    <name type="scientific">Rotaria sordida</name>
    <dbReference type="NCBI Taxonomy" id="392033"/>
    <lineage>
        <taxon>Eukaryota</taxon>
        <taxon>Metazoa</taxon>
        <taxon>Spiralia</taxon>
        <taxon>Gnathifera</taxon>
        <taxon>Rotifera</taxon>
        <taxon>Eurotatoria</taxon>
        <taxon>Bdelloidea</taxon>
        <taxon>Philodinida</taxon>
        <taxon>Philodinidae</taxon>
        <taxon>Rotaria</taxon>
    </lineage>
</organism>
<dbReference type="GO" id="GO:0006289">
    <property type="term" value="P:nucleotide-excision repair"/>
    <property type="evidence" value="ECO:0007669"/>
    <property type="project" value="InterPro"/>
</dbReference>
<dbReference type="GO" id="GO:0140078">
    <property type="term" value="F:class I DNA-(apurinic or apyrimidinic site) endonuclease activity"/>
    <property type="evidence" value="ECO:0007669"/>
    <property type="project" value="UniProtKB-EC"/>
</dbReference>
<keyword evidence="4" id="KW-0378">Hydrolase</keyword>
<evidence type="ECO:0000256" key="8">
    <source>
        <dbReference type="ARBA" id="ARBA00023295"/>
    </source>
</evidence>
<dbReference type="Proteomes" id="UP000663874">
    <property type="component" value="Unassembled WGS sequence"/>
</dbReference>
<accession>A0A818JVM1</accession>
<dbReference type="Gene3D" id="1.10.1670.10">
    <property type="entry name" value="Helix-hairpin-Helix base-excision DNA repair enzymes (C-terminal)"/>
    <property type="match status" value="1"/>
</dbReference>
<dbReference type="EMBL" id="CAJOBE010000806">
    <property type="protein sequence ID" value="CAF3686989.1"/>
    <property type="molecule type" value="Genomic_DNA"/>
</dbReference>
<dbReference type="Pfam" id="PF07934">
    <property type="entry name" value="OGG_N"/>
    <property type="match status" value="1"/>
</dbReference>
<reference evidence="11" key="1">
    <citation type="submission" date="2021-02" db="EMBL/GenBank/DDBJ databases">
        <authorList>
            <person name="Nowell W R."/>
        </authorList>
    </citation>
    <scope>NUCLEOTIDE SEQUENCE</scope>
</reference>
<evidence type="ECO:0000256" key="9">
    <source>
        <dbReference type="ARBA" id="ARBA00044632"/>
    </source>
</evidence>
<dbReference type="AlphaFoldDB" id="A0A818JVM1"/>
<dbReference type="InterPro" id="IPR003265">
    <property type="entry name" value="HhH-GPD_domain"/>
</dbReference>
<protein>
    <recommendedName>
        <fullName evidence="2">DNA-(apurinic or apyrimidinic site) lyase</fullName>
        <ecNumber evidence="2">4.2.99.18</ecNumber>
    </recommendedName>
</protein>
<keyword evidence="8" id="KW-0326">Glycosidase</keyword>
<dbReference type="SUPFAM" id="SSF48150">
    <property type="entry name" value="DNA-glycosylase"/>
    <property type="match status" value="1"/>
</dbReference>
<dbReference type="InterPro" id="IPR052054">
    <property type="entry name" value="Oxidative_DNA_repair_enzyme"/>
</dbReference>
<name>A0A818JVM1_9BILA</name>
<evidence type="ECO:0000313" key="11">
    <source>
        <dbReference type="EMBL" id="CAF3541933.1"/>
    </source>
</evidence>